<dbReference type="AlphaFoldDB" id="A0A075FW39"/>
<dbReference type="Gene3D" id="1.20.120.450">
    <property type="entry name" value="dinb family like domain"/>
    <property type="match status" value="1"/>
</dbReference>
<proteinExistence type="predicted"/>
<dbReference type="Pfam" id="PF12867">
    <property type="entry name" value="DinB_2"/>
    <property type="match status" value="1"/>
</dbReference>
<dbReference type="InterPro" id="IPR034660">
    <property type="entry name" value="DinB/YfiT-like"/>
</dbReference>
<sequence length="172" mass="19032">MKISATLLEEALEAWAGARKGVIEELKCVPPKQLHYRPESGARTVAEIVQHVADTGLMWAGELSNPNGDFTRKSFTAFIKEYGTPVPERPTDKAGFVRLLGSSHAAGVKRLKGVGEIALLQTICRFDGQSWTRMAWMQHGIAHEEYHRGQLAMYVRLLGFTPALTKSIAENL</sequence>
<organism evidence="2">
    <name type="scientific">uncultured marine thaumarchaeote AD1000_39_D08</name>
    <dbReference type="NCBI Taxonomy" id="1455913"/>
    <lineage>
        <taxon>Archaea</taxon>
        <taxon>Nitrososphaerota</taxon>
        <taxon>environmental samples</taxon>
    </lineage>
</organism>
<dbReference type="SUPFAM" id="SSF109854">
    <property type="entry name" value="DinB/YfiT-like putative metalloenzymes"/>
    <property type="match status" value="1"/>
</dbReference>
<dbReference type="InterPro" id="IPR024775">
    <property type="entry name" value="DinB-like"/>
</dbReference>
<feature type="domain" description="DinB-like" evidence="1">
    <location>
        <begin position="18"/>
        <end position="151"/>
    </location>
</feature>
<dbReference type="EMBL" id="KF900402">
    <property type="protein sequence ID" value="AIE93701.1"/>
    <property type="molecule type" value="Genomic_DNA"/>
</dbReference>
<evidence type="ECO:0000313" key="2">
    <source>
        <dbReference type="EMBL" id="AIE93701.1"/>
    </source>
</evidence>
<accession>A0A075FW39</accession>
<protein>
    <recommendedName>
        <fullName evidence="1">DinB-like domain-containing protein</fullName>
    </recommendedName>
</protein>
<name>A0A075FW39_9ARCH</name>
<evidence type="ECO:0000259" key="1">
    <source>
        <dbReference type="Pfam" id="PF12867"/>
    </source>
</evidence>
<reference evidence="2" key="1">
    <citation type="journal article" date="2014" name="Genome Biol. Evol.">
        <title>Pangenome evidence for extensive interdomain horizontal transfer affecting lineage core and shell genes in uncultured planktonic thaumarchaeota and euryarchaeota.</title>
        <authorList>
            <person name="Deschamps P."/>
            <person name="Zivanovic Y."/>
            <person name="Moreira D."/>
            <person name="Rodriguez-Valera F."/>
            <person name="Lopez-Garcia P."/>
        </authorList>
    </citation>
    <scope>NUCLEOTIDE SEQUENCE</scope>
</reference>